<proteinExistence type="predicted"/>
<reference evidence="2 3" key="1">
    <citation type="submission" date="2013-02" db="EMBL/GenBank/DDBJ databases">
        <title>Genome sequence of Candida maltosa Xu316, a potential industrial strain for xylitol and ethanol production.</title>
        <authorList>
            <person name="Yu J."/>
            <person name="Wang Q."/>
            <person name="Geng X."/>
            <person name="Bao W."/>
            <person name="He P."/>
            <person name="Cai J."/>
        </authorList>
    </citation>
    <scope>NUCLEOTIDE SEQUENCE [LARGE SCALE GENOMIC DNA]</scope>
    <source>
        <strain evidence="3">Xu316</strain>
    </source>
</reference>
<accession>M3HN18</accession>
<gene>
    <name evidence="2" type="ORF">G210_0491</name>
</gene>
<sequence length="170" mass="19378">MKLSVWICTLLIYISFATSSTLDKFQNDGGVRNRINNDFGDAKEHYHRVTKRPFPRYNVASLVTTRWGRLALWGAFGYCSTWPGNAIVTAVDKCQERYNNHEIPWSDCAKALIEAVPRTFAFGMFGAAINAAIVDNRRSSGVQDYSAIIEFIWLATVMSLRIWTLIRSRF</sequence>
<comment type="caution">
    <text evidence="2">The sequence shown here is derived from an EMBL/GenBank/DDBJ whole genome shotgun (WGS) entry which is preliminary data.</text>
</comment>
<name>M3HN18_CANMX</name>
<dbReference type="Proteomes" id="UP000011777">
    <property type="component" value="Unassembled WGS sequence"/>
</dbReference>
<evidence type="ECO:0000313" key="2">
    <source>
        <dbReference type="EMBL" id="EMG48867.1"/>
    </source>
</evidence>
<keyword evidence="1" id="KW-0732">Signal</keyword>
<dbReference type="OrthoDB" id="10408849at2759"/>
<keyword evidence="3" id="KW-1185">Reference proteome</keyword>
<dbReference type="EMBL" id="AOGT01000936">
    <property type="protein sequence ID" value="EMG48867.1"/>
    <property type="molecule type" value="Genomic_DNA"/>
</dbReference>
<evidence type="ECO:0000256" key="1">
    <source>
        <dbReference type="SAM" id="SignalP"/>
    </source>
</evidence>
<dbReference type="AlphaFoldDB" id="M3HN18"/>
<organism evidence="2 3">
    <name type="scientific">Candida maltosa (strain Xu316)</name>
    <name type="common">Yeast</name>
    <dbReference type="NCBI Taxonomy" id="1245528"/>
    <lineage>
        <taxon>Eukaryota</taxon>
        <taxon>Fungi</taxon>
        <taxon>Dikarya</taxon>
        <taxon>Ascomycota</taxon>
        <taxon>Saccharomycotina</taxon>
        <taxon>Pichiomycetes</taxon>
        <taxon>Debaryomycetaceae</taxon>
        <taxon>Candida/Lodderomyces clade</taxon>
        <taxon>Candida</taxon>
    </lineage>
</organism>
<feature type="signal peptide" evidence="1">
    <location>
        <begin position="1"/>
        <end position="19"/>
    </location>
</feature>
<dbReference type="HOGENOM" id="CLU_133915_0_0_1"/>
<feature type="chain" id="PRO_5004034486" evidence="1">
    <location>
        <begin position="20"/>
        <end position="170"/>
    </location>
</feature>
<protein>
    <submittedName>
        <fullName evidence="2">Uncharacterized protein</fullName>
    </submittedName>
</protein>
<evidence type="ECO:0000313" key="3">
    <source>
        <dbReference type="Proteomes" id="UP000011777"/>
    </source>
</evidence>